<protein>
    <submittedName>
        <fullName evidence="2">Uncharacterized protein</fullName>
    </submittedName>
</protein>
<keyword evidence="3" id="KW-1185">Reference proteome</keyword>
<reference evidence="2" key="2">
    <citation type="submission" date="2014-03" db="EMBL/GenBank/DDBJ databases">
        <title>The whipworm genome and dual-species transcriptomics of an intimate host-pathogen interaction.</title>
        <authorList>
            <person name="Foth B.J."/>
            <person name="Tsai I.J."/>
            <person name="Reid A.J."/>
            <person name="Bancroft A.J."/>
            <person name="Nichol S."/>
            <person name="Tracey A."/>
            <person name="Holroyd N."/>
            <person name="Cotton J.A."/>
            <person name="Stanley E.J."/>
            <person name="Zarowiecki M."/>
            <person name="Liu J.Z."/>
            <person name="Huckvale T."/>
            <person name="Cooper P.J."/>
            <person name="Grencis R.K."/>
            <person name="Berriman M."/>
        </authorList>
    </citation>
    <scope>NUCLEOTIDE SEQUENCE [LARGE SCALE GENOMIC DNA]</scope>
</reference>
<name>A0A077ZGC7_TRITR</name>
<evidence type="ECO:0000313" key="3">
    <source>
        <dbReference type="Proteomes" id="UP000030665"/>
    </source>
</evidence>
<dbReference type="Proteomes" id="UP000030665">
    <property type="component" value="Unassembled WGS sequence"/>
</dbReference>
<accession>A0A077ZGC7</accession>
<dbReference type="Gene3D" id="1.20.5.170">
    <property type="match status" value="1"/>
</dbReference>
<gene>
    <name evidence="2" type="ORF">TTRE_0000595801</name>
</gene>
<organism evidence="2 3">
    <name type="scientific">Trichuris trichiura</name>
    <name type="common">Whipworm</name>
    <name type="synonym">Trichocephalus trichiurus</name>
    <dbReference type="NCBI Taxonomy" id="36087"/>
    <lineage>
        <taxon>Eukaryota</taxon>
        <taxon>Metazoa</taxon>
        <taxon>Ecdysozoa</taxon>
        <taxon>Nematoda</taxon>
        <taxon>Enoplea</taxon>
        <taxon>Dorylaimia</taxon>
        <taxon>Trichinellida</taxon>
        <taxon>Trichuridae</taxon>
        <taxon>Trichuris</taxon>
    </lineage>
</organism>
<reference evidence="2" key="1">
    <citation type="submission" date="2014-01" db="EMBL/GenBank/DDBJ databases">
        <authorList>
            <person name="Aslett M."/>
        </authorList>
    </citation>
    <scope>NUCLEOTIDE SEQUENCE</scope>
</reference>
<dbReference type="EMBL" id="HG806196">
    <property type="protein sequence ID" value="CDW57665.1"/>
    <property type="molecule type" value="Genomic_DNA"/>
</dbReference>
<evidence type="ECO:0000256" key="1">
    <source>
        <dbReference type="SAM" id="Coils"/>
    </source>
</evidence>
<sequence length="339" mass="38628">MILRRLGYSNGMKFSTEETRIAYEKKLEELDKLDEDISADEARLSAATKKCCQWKQELIEVDQSLPRMRTYANKLIHDSQMFEEELSTVFEQLKNAEILNEEGKKELDQLMAEVRAVDEADIDFEQMQADIDALISEQNRLSSAQLISSKRLDALNAALQSMVKIPSTLDSTIEFAKACFALQSSVKEVELEINDLNKQNAQLIALKDERSKLVASREKARERLALTSSKEAELLKTEEMDLQTQVVKLKEERNILKEAAQRAENTKAELRDMEEKKHATIARLENEIRSASSTIHALCELVKQRNATIESNVQSLIQEVNIIRDELQELTKPSDGNIL</sequence>
<feature type="coiled-coil region" evidence="1">
    <location>
        <begin position="179"/>
        <end position="326"/>
    </location>
</feature>
<proteinExistence type="predicted"/>
<dbReference type="AlphaFoldDB" id="A0A077ZGC7"/>
<evidence type="ECO:0000313" key="2">
    <source>
        <dbReference type="EMBL" id="CDW57665.1"/>
    </source>
</evidence>
<dbReference type="OrthoDB" id="10405039at2759"/>
<feature type="coiled-coil region" evidence="1">
    <location>
        <begin position="23"/>
        <end position="50"/>
    </location>
</feature>
<keyword evidence="1" id="KW-0175">Coiled coil</keyword>
<feature type="coiled-coil region" evidence="1">
    <location>
        <begin position="93"/>
        <end position="137"/>
    </location>
</feature>